<comment type="similarity">
    <text evidence="1">Belongs to the metallo-dependent hydrolases superfamily.</text>
</comment>
<dbReference type="Gene3D" id="3.20.20.140">
    <property type="entry name" value="Metal-dependent hydrolases"/>
    <property type="match status" value="1"/>
</dbReference>
<organism evidence="3 4">
    <name type="scientific">Epibacterium ulvae</name>
    <dbReference type="NCBI Taxonomy" id="1156985"/>
    <lineage>
        <taxon>Bacteria</taxon>
        <taxon>Pseudomonadati</taxon>
        <taxon>Pseudomonadota</taxon>
        <taxon>Alphaproteobacteria</taxon>
        <taxon>Rhodobacterales</taxon>
        <taxon>Roseobacteraceae</taxon>
        <taxon>Epibacterium</taxon>
    </lineage>
</organism>
<reference evidence="3 4" key="1">
    <citation type="submission" date="2016-10" db="EMBL/GenBank/DDBJ databases">
        <authorList>
            <person name="de Groot N.N."/>
        </authorList>
    </citation>
    <scope>NUCLEOTIDE SEQUENCE [LARGE SCALE GENOMIC DNA]</scope>
    <source>
        <strain evidence="3 4">U95</strain>
    </source>
</reference>
<dbReference type="GO" id="GO:0016787">
    <property type="term" value="F:hydrolase activity"/>
    <property type="evidence" value="ECO:0007669"/>
    <property type="project" value="UniProtKB-KW"/>
</dbReference>
<keyword evidence="4" id="KW-1185">Reference proteome</keyword>
<evidence type="ECO:0000313" key="4">
    <source>
        <dbReference type="Proteomes" id="UP000198767"/>
    </source>
</evidence>
<sequence length="290" mass="31993">MKIDAHHHLWDLNAVHYPWLMAKGEPRFFGDPAPIQRDYLLEEFTRDAKAQGFEGSVHIQVGSADPLAEAQWVQSVADANPDWPMVQVAFCDLTAPDAEAQLDALQDLPTVRGVRQIIGRAPGEDAVTGTNALLDNPMFLARLQGLAKRGLSFDLQLLPELMQQTAAVMARATDTQVALCHAGSPHDRSPEGLSYWAQQLSYLSELPNVACKLSGLGMFEPHWNAQSVAPIVETILSQFSPKRCMVGSNFPVDSLNANYDVLMENYRTLVPQADVEDVFGSTASWFYGLR</sequence>
<dbReference type="PANTHER" id="PTHR43569:SF1">
    <property type="entry name" value="BLL3371 PROTEIN"/>
    <property type="match status" value="1"/>
</dbReference>
<accession>A0A1G5QJR9</accession>
<dbReference type="Pfam" id="PF04909">
    <property type="entry name" value="Amidohydro_2"/>
    <property type="match status" value="1"/>
</dbReference>
<name>A0A1G5QJR9_9RHOB</name>
<evidence type="ECO:0000259" key="2">
    <source>
        <dbReference type="Pfam" id="PF04909"/>
    </source>
</evidence>
<gene>
    <name evidence="3" type="ORF">SAMN04488118_104325</name>
</gene>
<dbReference type="RefSeq" id="WP_090218137.1">
    <property type="nucleotide sequence ID" value="NZ_FMWG01000004.1"/>
</dbReference>
<protein>
    <submittedName>
        <fullName evidence="3">Predicted metal-dependent hydrolase, TIM-barrel fold</fullName>
    </submittedName>
</protein>
<dbReference type="InterPro" id="IPR032466">
    <property type="entry name" value="Metal_Hydrolase"/>
</dbReference>
<dbReference type="SUPFAM" id="SSF51556">
    <property type="entry name" value="Metallo-dependent hydrolases"/>
    <property type="match status" value="1"/>
</dbReference>
<dbReference type="PANTHER" id="PTHR43569">
    <property type="entry name" value="AMIDOHYDROLASE"/>
    <property type="match status" value="1"/>
</dbReference>
<feature type="domain" description="Amidohydrolase-related" evidence="2">
    <location>
        <begin position="3"/>
        <end position="289"/>
    </location>
</feature>
<evidence type="ECO:0000256" key="1">
    <source>
        <dbReference type="ARBA" id="ARBA00038310"/>
    </source>
</evidence>
<dbReference type="AlphaFoldDB" id="A0A1G5QJR9"/>
<dbReference type="STRING" id="1156985.SAMN04488118_104325"/>
<proteinExistence type="inferred from homology"/>
<dbReference type="InterPro" id="IPR052350">
    <property type="entry name" value="Metallo-dep_Lactonases"/>
</dbReference>
<dbReference type="InterPro" id="IPR006680">
    <property type="entry name" value="Amidohydro-rel"/>
</dbReference>
<evidence type="ECO:0000313" key="3">
    <source>
        <dbReference type="EMBL" id="SCZ62007.1"/>
    </source>
</evidence>
<dbReference type="EMBL" id="FMWG01000004">
    <property type="protein sequence ID" value="SCZ62007.1"/>
    <property type="molecule type" value="Genomic_DNA"/>
</dbReference>
<dbReference type="OrthoDB" id="9787654at2"/>
<keyword evidence="3" id="KW-0378">Hydrolase</keyword>
<dbReference type="Proteomes" id="UP000198767">
    <property type="component" value="Unassembled WGS sequence"/>
</dbReference>